<evidence type="ECO:0000313" key="4">
    <source>
        <dbReference type="Proteomes" id="UP000076871"/>
    </source>
</evidence>
<evidence type="ECO:0000313" key="3">
    <source>
        <dbReference type="EMBL" id="KZT05947.1"/>
    </source>
</evidence>
<dbReference type="STRING" id="1314785.A0A165DZC8"/>
<evidence type="ECO:0000256" key="2">
    <source>
        <dbReference type="SAM" id="SignalP"/>
    </source>
</evidence>
<keyword evidence="1 2" id="KW-0732">Signal</keyword>
<dbReference type="AlphaFoldDB" id="A0A165DZC8"/>
<dbReference type="PANTHER" id="PTHR31836:SF28">
    <property type="entry name" value="SRCR DOMAIN-CONTAINING PROTEIN-RELATED"/>
    <property type="match status" value="1"/>
</dbReference>
<evidence type="ECO:0008006" key="5">
    <source>
        <dbReference type="Google" id="ProtNLM"/>
    </source>
</evidence>
<name>A0A165DZC8_9APHY</name>
<sequence>MFVTKAFLLFGLALSASGLSVPHINARNAVHHRSIAASAPVAEPEPIVQPESVVVKPKRKRNLNKRCAVSSDVPSAASSSLAPSSSVIVDPVSSVVSSAVASITSPISVIAVSSVDPVSSVIAGTSSVIVPTSTSVYVAPTSTEAASTIVAAATTSEAESSSYVATPTAAADSSEPTWMYATNSGDGTYYAAGLGACGITNTDSDYIVAVSWELFDNYPGYDGTNPNTNPVCNKGITASYGGKSVSVTVTDRCTGCSTTSLDFTPTAFGDLADLSIGRLTDVTWEFTS</sequence>
<proteinExistence type="predicted"/>
<dbReference type="RefSeq" id="XP_040763687.1">
    <property type="nucleotide sequence ID" value="XM_040909045.1"/>
</dbReference>
<dbReference type="InterPro" id="IPR051477">
    <property type="entry name" value="Expansin_CellWall"/>
</dbReference>
<feature type="signal peptide" evidence="2">
    <location>
        <begin position="1"/>
        <end position="18"/>
    </location>
</feature>
<dbReference type="InterPro" id="IPR036908">
    <property type="entry name" value="RlpA-like_sf"/>
</dbReference>
<dbReference type="CDD" id="cd22191">
    <property type="entry name" value="DPBB_RlpA_EXP_N-like"/>
    <property type="match status" value="1"/>
</dbReference>
<keyword evidence="4" id="KW-1185">Reference proteome</keyword>
<dbReference type="EMBL" id="KV427627">
    <property type="protein sequence ID" value="KZT05947.1"/>
    <property type="molecule type" value="Genomic_DNA"/>
</dbReference>
<evidence type="ECO:0000256" key="1">
    <source>
        <dbReference type="ARBA" id="ARBA00022729"/>
    </source>
</evidence>
<dbReference type="PANTHER" id="PTHR31836">
    <property type="match status" value="1"/>
</dbReference>
<dbReference type="Gene3D" id="2.40.40.10">
    <property type="entry name" value="RlpA-like domain"/>
    <property type="match status" value="1"/>
</dbReference>
<dbReference type="InParanoid" id="A0A165DZC8"/>
<dbReference type="GeneID" id="63826074"/>
<organism evidence="3 4">
    <name type="scientific">Laetiporus sulphureus 93-53</name>
    <dbReference type="NCBI Taxonomy" id="1314785"/>
    <lineage>
        <taxon>Eukaryota</taxon>
        <taxon>Fungi</taxon>
        <taxon>Dikarya</taxon>
        <taxon>Basidiomycota</taxon>
        <taxon>Agaricomycotina</taxon>
        <taxon>Agaricomycetes</taxon>
        <taxon>Polyporales</taxon>
        <taxon>Laetiporus</taxon>
    </lineage>
</organism>
<accession>A0A165DZC8</accession>
<gene>
    <name evidence="3" type="ORF">LAESUDRAFT_726515</name>
</gene>
<dbReference type="SUPFAM" id="SSF50685">
    <property type="entry name" value="Barwin-like endoglucanases"/>
    <property type="match status" value="1"/>
</dbReference>
<dbReference type="Proteomes" id="UP000076871">
    <property type="component" value="Unassembled WGS sequence"/>
</dbReference>
<feature type="chain" id="PRO_5007856927" description="RlpA-like protein double-psi beta-barrel domain-containing protein" evidence="2">
    <location>
        <begin position="19"/>
        <end position="288"/>
    </location>
</feature>
<reference evidence="3 4" key="1">
    <citation type="journal article" date="2016" name="Mol. Biol. Evol.">
        <title>Comparative Genomics of Early-Diverging Mushroom-Forming Fungi Provides Insights into the Origins of Lignocellulose Decay Capabilities.</title>
        <authorList>
            <person name="Nagy L.G."/>
            <person name="Riley R."/>
            <person name="Tritt A."/>
            <person name="Adam C."/>
            <person name="Daum C."/>
            <person name="Floudas D."/>
            <person name="Sun H."/>
            <person name="Yadav J.S."/>
            <person name="Pangilinan J."/>
            <person name="Larsson K.H."/>
            <person name="Matsuura K."/>
            <person name="Barry K."/>
            <person name="Labutti K."/>
            <person name="Kuo R."/>
            <person name="Ohm R.A."/>
            <person name="Bhattacharya S.S."/>
            <person name="Shirouzu T."/>
            <person name="Yoshinaga Y."/>
            <person name="Martin F.M."/>
            <person name="Grigoriev I.V."/>
            <person name="Hibbett D.S."/>
        </authorList>
    </citation>
    <scope>NUCLEOTIDE SEQUENCE [LARGE SCALE GENOMIC DNA]</scope>
    <source>
        <strain evidence="3 4">93-53</strain>
    </source>
</reference>
<dbReference type="OrthoDB" id="623670at2759"/>
<protein>
    <recommendedName>
        <fullName evidence="5">RlpA-like protein double-psi beta-barrel domain-containing protein</fullName>
    </recommendedName>
</protein>